<comment type="similarity">
    <text evidence="1">Belongs to the CCR4/nocturin family.</text>
</comment>
<evidence type="ECO:0000259" key="4">
    <source>
        <dbReference type="Pfam" id="PF03372"/>
    </source>
</evidence>
<dbReference type="GO" id="GO:0006139">
    <property type="term" value="P:nucleobase-containing compound metabolic process"/>
    <property type="evidence" value="ECO:0007669"/>
    <property type="project" value="UniProtKB-ARBA"/>
</dbReference>
<dbReference type="Gene3D" id="3.60.10.10">
    <property type="entry name" value="Endonuclease/exonuclease/phosphatase"/>
    <property type="match status" value="1"/>
</dbReference>
<keyword evidence="5" id="KW-0540">Nuclease</keyword>
<feature type="compositionally biased region" description="Acidic residues" evidence="3">
    <location>
        <begin position="320"/>
        <end position="347"/>
    </location>
</feature>
<evidence type="ECO:0000256" key="3">
    <source>
        <dbReference type="SAM" id="MobiDB-lite"/>
    </source>
</evidence>
<sequence>MAKDKGGKSKGRPSPEEIAEIRRLRKVKKEEERQKLIERGIDPDEVNKPPELRFIKRKLLQIPSSEVEAEAGTEPESLRIKIMSYNMLAQALIRRKLFPTSGTALKWSTRSQVLISEIKYYDPEIMCLQEVDFIQFNSYWKVQFDQLGYDCKYYRSGSKNHGLAIAYKRDIFINTHLSHINYDKEETSNLKPSCITNNVGLLASLTFTPKVLSKYKKISKKGVIIGTTHLFWHPFGTYERTRQTYIILKKVKEFQNTLATIEGSGDWYTLFAGDFNSQPYDVPYLSITSKPVKYVERGKLVLGCSLSYQYSKNRGKVDQGDEGEGVEVEEEDEEQEVEEEEEEEEGGNVEKYGTNQPKDPVPETFDFTDEQLQTVHDMEDLHNSLDVRATSLYSVGYEIVDPKNSGIDNDRKEPFFSNWAHAWRGLLDYIFVISKWDMETDNSQVDTIEQVQKQFGIKLVGLLQLPHPDDMGPEPSGQPRLGQFPSDHLCIMSEIELS</sequence>
<keyword evidence="5" id="KW-0269">Exonuclease</keyword>
<dbReference type="OrthoDB" id="428734at2759"/>
<feature type="region of interest" description="Disordered" evidence="3">
    <location>
        <begin position="314"/>
        <end position="361"/>
    </location>
</feature>
<dbReference type="InterPro" id="IPR050410">
    <property type="entry name" value="CCR4/nocturin_mRNA_transcr"/>
</dbReference>
<name>A0A9P0QU06_9ASCO</name>
<evidence type="ECO:0000256" key="2">
    <source>
        <dbReference type="ARBA" id="ARBA00022801"/>
    </source>
</evidence>
<comment type="caution">
    <text evidence="5">The sequence shown here is derived from an EMBL/GenBank/DDBJ whole genome shotgun (WGS) entry which is preliminary data.</text>
</comment>
<evidence type="ECO:0000256" key="1">
    <source>
        <dbReference type="ARBA" id="ARBA00010774"/>
    </source>
</evidence>
<proteinExistence type="inferred from homology"/>
<gene>
    <name evidence="5" type="ORF">CLIB1423_17S01596</name>
</gene>
<keyword evidence="6" id="KW-1185">Reference proteome</keyword>
<evidence type="ECO:0000313" key="6">
    <source>
        <dbReference type="Proteomes" id="UP000837801"/>
    </source>
</evidence>
<dbReference type="InterPro" id="IPR005135">
    <property type="entry name" value="Endo/exonuclease/phosphatase"/>
</dbReference>
<dbReference type="EMBL" id="CAKXYY010000017">
    <property type="protein sequence ID" value="CAH2354546.1"/>
    <property type="molecule type" value="Genomic_DNA"/>
</dbReference>
<reference evidence="5" key="1">
    <citation type="submission" date="2022-03" db="EMBL/GenBank/DDBJ databases">
        <authorList>
            <person name="Legras J.-L."/>
            <person name="Devillers H."/>
            <person name="Grondin C."/>
        </authorList>
    </citation>
    <scope>NUCLEOTIDE SEQUENCE</scope>
    <source>
        <strain evidence="5">CLIB 1423</strain>
    </source>
</reference>
<organism evidence="5 6">
    <name type="scientific">[Candida] railenensis</name>
    <dbReference type="NCBI Taxonomy" id="45579"/>
    <lineage>
        <taxon>Eukaryota</taxon>
        <taxon>Fungi</taxon>
        <taxon>Dikarya</taxon>
        <taxon>Ascomycota</taxon>
        <taxon>Saccharomycotina</taxon>
        <taxon>Pichiomycetes</taxon>
        <taxon>Debaryomycetaceae</taxon>
        <taxon>Kurtzmaniella</taxon>
    </lineage>
</organism>
<keyword evidence="2" id="KW-0378">Hydrolase</keyword>
<protein>
    <submittedName>
        <fullName evidence="5">RNA exonuclease Ngl2p</fullName>
    </submittedName>
</protein>
<feature type="region of interest" description="Disordered" evidence="3">
    <location>
        <begin position="1"/>
        <end position="23"/>
    </location>
</feature>
<dbReference type="GO" id="GO:0000175">
    <property type="term" value="F:3'-5'-RNA exonuclease activity"/>
    <property type="evidence" value="ECO:0007669"/>
    <property type="project" value="TreeGrafter"/>
</dbReference>
<dbReference type="Pfam" id="PF03372">
    <property type="entry name" value="Exo_endo_phos"/>
    <property type="match status" value="1"/>
</dbReference>
<accession>A0A9P0QU06</accession>
<feature type="domain" description="Endonuclease/exonuclease/phosphatase" evidence="4">
    <location>
        <begin position="83"/>
        <end position="465"/>
    </location>
</feature>
<dbReference type="SUPFAM" id="SSF56219">
    <property type="entry name" value="DNase I-like"/>
    <property type="match status" value="1"/>
</dbReference>
<dbReference type="PANTHER" id="PTHR12121">
    <property type="entry name" value="CARBON CATABOLITE REPRESSOR PROTEIN 4"/>
    <property type="match status" value="1"/>
</dbReference>
<dbReference type="AlphaFoldDB" id="A0A9P0QU06"/>
<dbReference type="InterPro" id="IPR036691">
    <property type="entry name" value="Endo/exonu/phosph_ase_sf"/>
</dbReference>
<dbReference type="Proteomes" id="UP000837801">
    <property type="component" value="Unassembled WGS sequence"/>
</dbReference>
<dbReference type="PANTHER" id="PTHR12121:SF45">
    <property type="entry name" value="NOCTURNIN"/>
    <property type="match status" value="1"/>
</dbReference>
<evidence type="ECO:0000313" key="5">
    <source>
        <dbReference type="EMBL" id="CAH2354546.1"/>
    </source>
</evidence>